<gene>
    <name evidence="1" type="ORF">SAMN05444370_105226</name>
</gene>
<dbReference type="Proteomes" id="UP000198703">
    <property type="component" value="Unassembled WGS sequence"/>
</dbReference>
<dbReference type="AlphaFoldDB" id="A0A1H4BIB2"/>
<feature type="non-terminal residue" evidence="1">
    <location>
        <position position="1"/>
    </location>
</feature>
<dbReference type="EMBL" id="FNQM01000005">
    <property type="protein sequence ID" value="SEA47899.1"/>
    <property type="molecule type" value="Genomic_DNA"/>
</dbReference>
<evidence type="ECO:0000313" key="2">
    <source>
        <dbReference type="Proteomes" id="UP000198703"/>
    </source>
</evidence>
<protein>
    <submittedName>
        <fullName evidence="1">Uncharacterized protein</fullName>
    </submittedName>
</protein>
<name>A0A1H4BIB2_9RHOB</name>
<keyword evidence="2" id="KW-1185">Reference proteome</keyword>
<reference evidence="1 2" key="1">
    <citation type="submission" date="2016-10" db="EMBL/GenBank/DDBJ databases">
        <authorList>
            <person name="de Groot N.N."/>
        </authorList>
    </citation>
    <scope>NUCLEOTIDE SEQUENCE [LARGE SCALE GENOMIC DNA]</scope>
    <source>
        <strain evidence="1 2">DSM 15345</strain>
    </source>
</reference>
<organism evidence="1 2">
    <name type="scientific">Rubrimonas cliftonensis</name>
    <dbReference type="NCBI Taxonomy" id="89524"/>
    <lineage>
        <taxon>Bacteria</taxon>
        <taxon>Pseudomonadati</taxon>
        <taxon>Pseudomonadota</taxon>
        <taxon>Alphaproteobacteria</taxon>
        <taxon>Rhodobacterales</taxon>
        <taxon>Paracoccaceae</taxon>
        <taxon>Rubrimonas</taxon>
    </lineage>
</organism>
<proteinExistence type="predicted"/>
<evidence type="ECO:0000313" key="1">
    <source>
        <dbReference type="EMBL" id="SEA47899.1"/>
    </source>
</evidence>
<sequence length="33" mass="3675">PIFLRLETELAAMTQQANALDRARARVAQMAMS</sequence>
<accession>A0A1H4BIB2</accession>